<dbReference type="PROSITE" id="PS51272">
    <property type="entry name" value="SLH"/>
    <property type="match status" value="3"/>
</dbReference>
<accession>A0A921MNL9</accession>
<dbReference type="InterPro" id="IPR010435">
    <property type="entry name" value="C5a/SBT2-like_Fn3"/>
</dbReference>
<name>A0A921MNL9_9FIRM</name>
<evidence type="ECO:0000313" key="12">
    <source>
        <dbReference type="Proteomes" id="UP000760668"/>
    </source>
</evidence>
<dbReference type="Pfam" id="PF06280">
    <property type="entry name" value="fn3_5"/>
    <property type="match status" value="1"/>
</dbReference>
<dbReference type="SUPFAM" id="SSF52743">
    <property type="entry name" value="Subtilisin-like"/>
    <property type="match status" value="1"/>
</dbReference>
<dbReference type="Gene3D" id="3.50.30.30">
    <property type="match status" value="1"/>
</dbReference>
<dbReference type="InterPro" id="IPR003343">
    <property type="entry name" value="Big_2"/>
</dbReference>
<dbReference type="Proteomes" id="UP000760668">
    <property type="component" value="Unassembled WGS sequence"/>
</dbReference>
<dbReference type="PROSITE" id="PS00137">
    <property type="entry name" value="SUBTILASE_HIS"/>
    <property type="match status" value="1"/>
</dbReference>
<dbReference type="PANTHER" id="PTHR43399">
    <property type="entry name" value="SUBTILISIN-RELATED"/>
    <property type="match status" value="1"/>
</dbReference>
<dbReference type="SMART" id="SM00635">
    <property type="entry name" value="BID_2"/>
    <property type="match status" value="2"/>
</dbReference>
<dbReference type="Pfam" id="PF02368">
    <property type="entry name" value="Big_2"/>
    <property type="match status" value="2"/>
</dbReference>
<feature type="active site" description="Charge relay system" evidence="7 8">
    <location>
        <position position="280"/>
    </location>
</feature>
<evidence type="ECO:0000259" key="10">
    <source>
        <dbReference type="PROSITE" id="PS51272"/>
    </source>
</evidence>
<dbReference type="InterPro" id="IPR051048">
    <property type="entry name" value="Peptidase_S8/S53_subtilisin"/>
</dbReference>
<dbReference type="PROSITE" id="PS00138">
    <property type="entry name" value="SUBTILASE_SER"/>
    <property type="match status" value="1"/>
</dbReference>
<dbReference type="PROSITE" id="PS00136">
    <property type="entry name" value="SUBTILASE_ASP"/>
    <property type="match status" value="1"/>
</dbReference>
<reference evidence="11" key="1">
    <citation type="journal article" date="2021" name="PeerJ">
        <title>Extensive microbial diversity within the chicken gut microbiome revealed by metagenomics and culture.</title>
        <authorList>
            <person name="Gilroy R."/>
            <person name="Ravi A."/>
            <person name="Getino M."/>
            <person name="Pursley I."/>
            <person name="Horton D.L."/>
            <person name="Alikhan N.F."/>
            <person name="Baker D."/>
            <person name="Gharbi K."/>
            <person name="Hall N."/>
            <person name="Watson M."/>
            <person name="Adriaenssens E.M."/>
            <person name="Foster-Nyarko E."/>
            <person name="Jarju S."/>
            <person name="Secka A."/>
            <person name="Antonio M."/>
            <person name="Oren A."/>
            <person name="Chaudhuri R.R."/>
            <person name="La Ragione R."/>
            <person name="Hildebrand F."/>
            <person name="Pallen M.J."/>
        </authorList>
    </citation>
    <scope>NUCLEOTIDE SEQUENCE</scope>
    <source>
        <strain evidence="11">CHK179-5677</strain>
    </source>
</reference>
<dbReference type="GO" id="GO:0006508">
    <property type="term" value="P:proteolysis"/>
    <property type="evidence" value="ECO:0007669"/>
    <property type="project" value="UniProtKB-KW"/>
</dbReference>
<proteinExistence type="inferred from homology"/>
<dbReference type="EMBL" id="DYUC01000110">
    <property type="protein sequence ID" value="HJG87567.1"/>
    <property type="molecule type" value="Genomic_DNA"/>
</dbReference>
<dbReference type="PANTHER" id="PTHR43399:SF4">
    <property type="entry name" value="CELL WALL-ASSOCIATED PROTEASE"/>
    <property type="match status" value="1"/>
</dbReference>
<dbReference type="Pfam" id="PF00082">
    <property type="entry name" value="Peptidase_S8"/>
    <property type="match status" value="1"/>
</dbReference>
<evidence type="ECO:0000256" key="2">
    <source>
        <dbReference type="ARBA" id="ARBA00022670"/>
    </source>
</evidence>
<evidence type="ECO:0000256" key="4">
    <source>
        <dbReference type="ARBA" id="ARBA00022737"/>
    </source>
</evidence>
<dbReference type="InterPro" id="IPR044060">
    <property type="entry name" value="Bacterial_rp_domain"/>
</dbReference>
<feature type="domain" description="SLH" evidence="10">
    <location>
        <begin position="2032"/>
        <end position="2088"/>
    </location>
</feature>
<sequence>MESSDSDRVNVEPLYDDNEIVTVIVQLEDPALMDYYGTSAYSADNGMTPGESVSAFLGSSAAQSAAQDLLDEQEMLANQIAGLGQDGASRTFSAQPAGAEVVAQWTALLNGMAVEVPYKMLDEIRALDGVKRAYVARTFAEPDEPVTDAGGIAGYSYDMVHLQEVWDAGYTGKGMLVAVLDTGLDLDWRAYESTEGSHIWSVHEAFTDNSFKSADAKENLRYNSASLASFLLSNSLNAETRGSETEVTYEFNALYKNLKVPFAYDYADLDLNVLPSESDHGTHVAGTAAGYSEDEEGVVEFSGVAPDAQILAMKVFGDATGSAAEPDILSALEDAVKLGADVVNLSLGSDNGFAEDDTAANDVYAAAEEAGIILMTSSGNSAYSSSNNNRGGYNLSSDPEISMMSSPAVYDSNLAVASINSTVAVEAYFTWTDEDQVEHRVVYNDPTGVAMKYKFAGQEPVSIIPVSGAGTEQDYYDAGFRNYYGYGEKGVSGIALVQRGGEDEDGEPVTFADKINNATRFTWNYYDSSTGTNVSACPVQAVIVYDNVEGELVTMSVDGTALTSCFISKADGEAIVEAIESGYDVKITVQEEDRLVSWDQAGEMSEFSSWGAGPGLELKPEITAPGGNIWSSITGGSSADGSTGSYGMMSGTSMASPHMTGIGALVEQYVRTKGLSSKQDIADLTSRLLVSTAIPQKDGDGVYYSPRLQGAGLVNAGAAISTPAYITVDGESVGKLEFYDDPAWTGSYDFTFQVNNMTANELTYDVQAVFLRPDTSTDGEHTYILDSDVVIKTADLGSVTVPAMNSSAFSSVSFSGNAALTGEEIEALRALFPNGTYVEGYVILTPRNGTDPQLGLPFLSFLGDWTAAPIFDAATWLDAAETDSGSYFDNDYTWQPIVFGYYDGYGFYNLGQNIFDGTSGQEQTVYHEGNVTLAPGSGVFQSINDIIIYQLRSAKLLVVEARDAETGELYYRDLATYQLKTTYDASYGYPIPYSLRYFTDTYWGGTDLEGNVLPSGTECVYTITAYGEGDYGDTVYNEEAGRYVSDFEAVDPTDPATEPTFNGHAMDKTGDVISFHVLVDTEAPRLENNAVSIYEEDGRTYLTGTFVDDGSLALVQVAPVVTRTSKYNPDYSDTAVATGDSFFTEYIYDEASHTYTFVADVTEYTHNESYPGESAAYDFTWTGAVYIYGGDYGGNERVYAVSVDEGNKTPDRINLSQTSALLYVGDSFDLSVVDNTGTDEELIYTSSNPEVAVIDEAGSVIALAPGQTVITVSNSSGSAVCVVAVREHTTEVLDFNLSIENFSGMKPNGALLVKVTDLYPADVQLEEIRWEVSESDETAEVYEGLVTCEQYSSDGLSGMISLNYSATGGGEYEGLDLSGEGTLTVTLNGVSRTMTLDWESLYNQSTDEDLVPDIGYNEQIIYVSQGETATLVTRYNDAGAHNVGKVALYTAEGYSEDNQPTTPAVGLVLDGPDFFYVGSSEPWTGKLVNEAGYALPEEIHMYYRYSSGHEVELTYYEDAESVPSYAYAWFTYDSATGEITAKTPTGSDNILAIRADGVADEDNPGGTLSGETYEEVEPLYGPFDWAATPDHTLTGELTTAEGVLVNNITKNVAYYTPSEPGVSYITATTKDGKYSCNFAVVCMPIDAERIDMEHSLTMKTGETLSPNVTFEPQPTLAEDEELIWTSYNPDVVTVDEDGTLTAQSVGYAYVRAATRANSSVATYCIVRVVPGGEHDHQLVLINEKEATCTEPGYSGDWQCTICGEIVSEGSVVEPLGHNRVLEGYIAPSATEDGYSGDWVCSRCGILLERGEVLPATGIPVPELPNPSYPPEIADADNGSVTVAPTNPKRGSEVTITVQPEPGYEVGTVTVTDRNGSRVDVTANPDGTYSFIQPGSRVTVTVDFVAAAEVEMPFTDVSGGWYHDAVQYVYENGLMQGVGGGLFGPALTTDRAMIATILWRMEGEPVVDYAMDYADVAGGVWYTEAIRWAASQGIVTGYGDSRFGPADTVTREQLAVILYRYAGAPAADASALDSFSDRGQVSSWAGDAMAWAVSAGIIQGNGAGLNPGGTATRAEVAAILMRFVESGIL</sequence>
<keyword evidence="2 8" id="KW-0645">Protease</keyword>
<dbReference type="Pfam" id="PF00395">
    <property type="entry name" value="SLH"/>
    <property type="match status" value="3"/>
</dbReference>
<keyword evidence="5 8" id="KW-0378">Hydrolase</keyword>
<feature type="domain" description="SLH" evidence="10">
    <location>
        <begin position="1968"/>
        <end position="2031"/>
    </location>
</feature>
<evidence type="ECO:0000256" key="8">
    <source>
        <dbReference type="PROSITE-ProRule" id="PRU01240"/>
    </source>
</evidence>
<dbReference type="GO" id="GO:0004252">
    <property type="term" value="F:serine-type endopeptidase activity"/>
    <property type="evidence" value="ECO:0007669"/>
    <property type="project" value="UniProtKB-UniRule"/>
</dbReference>
<evidence type="ECO:0000256" key="1">
    <source>
        <dbReference type="ARBA" id="ARBA00011073"/>
    </source>
</evidence>
<evidence type="ECO:0000256" key="6">
    <source>
        <dbReference type="ARBA" id="ARBA00022825"/>
    </source>
</evidence>
<organism evidence="11 12">
    <name type="scientific">Pseudoflavonifractor capillosus</name>
    <dbReference type="NCBI Taxonomy" id="106588"/>
    <lineage>
        <taxon>Bacteria</taxon>
        <taxon>Bacillati</taxon>
        <taxon>Bacillota</taxon>
        <taxon>Clostridia</taxon>
        <taxon>Eubacteriales</taxon>
        <taxon>Oscillospiraceae</taxon>
        <taxon>Pseudoflavonifractor</taxon>
    </lineage>
</organism>
<dbReference type="InterPro" id="IPR001119">
    <property type="entry name" value="SLH_dom"/>
</dbReference>
<reference evidence="11" key="2">
    <citation type="submission" date="2021-09" db="EMBL/GenBank/DDBJ databases">
        <authorList>
            <person name="Gilroy R."/>
        </authorList>
    </citation>
    <scope>NUCLEOTIDE SEQUENCE</scope>
    <source>
        <strain evidence="11">CHK179-5677</strain>
    </source>
</reference>
<evidence type="ECO:0000256" key="5">
    <source>
        <dbReference type="ARBA" id="ARBA00022801"/>
    </source>
</evidence>
<dbReference type="InterPro" id="IPR015500">
    <property type="entry name" value="Peptidase_S8_subtilisin-rel"/>
</dbReference>
<evidence type="ECO:0000256" key="7">
    <source>
        <dbReference type="PIRSR" id="PIRSR615500-1"/>
    </source>
</evidence>
<comment type="caution">
    <text evidence="11">The sequence shown here is derived from an EMBL/GenBank/DDBJ whole genome shotgun (WGS) entry which is preliminary data.</text>
</comment>
<keyword evidence="3" id="KW-0732">Signal</keyword>
<protein>
    <submittedName>
        <fullName evidence="11">S8 family serine peptidase</fullName>
    </submittedName>
</protein>
<dbReference type="InterPro" id="IPR000209">
    <property type="entry name" value="Peptidase_S8/S53_dom"/>
</dbReference>
<evidence type="ECO:0000313" key="11">
    <source>
        <dbReference type="EMBL" id="HJG87567.1"/>
    </source>
</evidence>
<evidence type="ECO:0000256" key="3">
    <source>
        <dbReference type="ARBA" id="ARBA00022729"/>
    </source>
</evidence>
<dbReference type="InterPro" id="IPR023827">
    <property type="entry name" value="Peptidase_S8_Asp-AS"/>
</dbReference>
<feature type="active site" description="Charge relay system" evidence="7 8">
    <location>
        <position position="653"/>
    </location>
</feature>
<dbReference type="SUPFAM" id="SSF49373">
    <property type="entry name" value="Invasin/intimin cell-adhesion fragments"/>
    <property type="match status" value="2"/>
</dbReference>
<feature type="domain" description="SLH" evidence="10">
    <location>
        <begin position="1908"/>
        <end position="1967"/>
    </location>
</feature>
<feature type="active site" description="Charge relay system" evidence="7 8">
    <location>
        <position position="181"/>
    </location>
</feature>
<dbReference type="PROSITE" id="PS51892">
    <property type="entry name" value="SUBTILASE"/>
    <property type="match status" value="1"/>
</dbReference>
<keyword evidence="6 8" id="KW-0720">Serine protease</keyword>
<dbReference type="RefSeq" id="WP_295369977.1">
    <property type="nucleotide sequence ID" value="NZ_DYUC01000110.1"/>
</dbReference>
<dbReference type="InterPro" id="IPR008964">
    <property type="entry name" value="Invasin/intimin_cell_adhesion"/>
</dbReference>
<evidence type="ECO:0000256" key="9">
    <source>
        <dbReference type="RuleBase" id="RU003355"/>
    </source>
</evidence>
<dbReference type="InterPro" id="IPR023828">
    <property type="entry name" value="Peptidase_S8_Ser-AS"/>
</dbReference>
<dbReference type="GO" id="GO:0016020">
    <property type="term" value="C:membrane"/>
    <property type="evidence" value="ECO:0007669"/>
    <property type="project" value="InterPro"/>
</dbReference>
<dbReference type="Gene3D" id="3.40.50.200">
    <property type="entry name" value="Peptidase S8/S53 domain"/>
    <property type="match status" value="1"/>
</dbReference>
<dbReference type="Gene3D" id="2.60.40.1080">
    <property type="match status" value="2"/>
</dbReference>
<dbReference type="Gene3D" id="2.60.40.1710">
    <property type="entry name" value="Subtilisin-like superfamily"/>
    <property type="match status" value="1"/>
</dbReference>
<dbReference type="InterPro" id="IPR022398">
    <property type="entry name" value="Peptidase_S8_His-AS"/>
</dbReference>
<dbReference type="InterPro" id="IPR036852">
    <property type="entry name" value="Peptidase_S8/S53_dom_sf"/>
</dbReference>
<keyword evidence="4" id="KW-0677">Repeat</keyword>
<comment type="similarity">
    <text evidence="1 8 9">Belongs to the peptidase S8 family.</text>
</comment>
<gene>
    <name evidence="11" type="ORF">K8V01_11200</name>
</gene>
<dbReference type="PRINTS" id="PR00723">
    <property type="entry name" value="SUBTILISIN"/>
</dbReference>
<dbReference type="Pfam" id="PF18998">
    <property type="entry name" value="Flg_new_2"/>
    <property type="match status" value="1"/>
</dbReference>